<reference evidence="3 4" key="1">
    <citation type="submission" date="2016-09" db="EMBL/GenBank/DDBJ databases">
        <title>Rhizobium sp. nov., a novel species isolated from the rice rhizosphere.</title>
        <authorList>
            <person name="Zhao J."/>
            <person name="Zhang X."/>
        </authorList>
    </citation>
    <scope>NUCLEOTIDE SEQUENCE [LARGE SCALE GENOMIC DNA]</scope>
    <source>
        <strain evidence="3 4">1.7048</strain>
    </source>
</reference>
<feature type="transmembrane region" description="Helical" evidence="2">
    <location>
        <begin position="12"/>
        <end position="33"/>
    </location>
</feature>
<evidence type="ECO:0000313" key="3">
    <source>
        <dbReference type="EMBL" id="OLP61562.1"/>
    </source>
</evidence>
<evidence type="ECO:0000256" key="2">
    <source>
        <dbReference type="SAM" id="Phobius"/>
    </source>
</evidence>
<evidence type="ECO:0000256" key="1">
    <source>
        <dbReference type="SAM" id="MobiDB-lite"/>
    </source>
</evidence>
<dbReference type="Proteomes" id="UP000186364">
    <property type="component" value="Unassembled WGS sequence"/>
</dbReference>
<proteinExistence type="predicted"/>
<gene>
    <name evidence="3" type="ORF">BJF93_08050</name>
</gene>
<protein>
    <submittedName>
        <fullName evidence="3">Uncharacterized protein</fullName>
    </submittedName>
</protein>
<evidence type="ECO:0000313" key="4">
    <source>
        <dbReference type="Proteomes" id="UP000186364"/>
    </source>
</evidence>
<keyword evidence="2" id="KW-1133">Transmembrane helix</keyword>
<keyword evidence="2" id="KW-0472">Membrane</keyword>
<accession>A0A1Q9B0P0</accession>
<dbReference type="EMBL" id="MKIP01000031">
    <property type="protein sequence ID" value="OLP61562.1"/>
    <property type="molecule type" value="Genomic_DNA"/>
</dbReference>
<organism evidence="3 4">
    <name type="scientific">Xaviernesmea oryzae</name>
    <dbReference type="NCBI Taxonomy" id="464029"/>
    <lineage>
        <taxon>Bacteria</taxon>
        <taxon>Pseudomonadati</taxon>
        <taxon>Pseudomonadota</taxon>
        <taxon>Alphaproteobacteria</taxon>
        <taxon>Hyphomicrobiales</taxon>
        <taxon>Rhizobiaceae</taxon>
        <taxon>Rhizobium/Agrobacterium group</taxon>
        <taxon>Xaviernesmea</taxon>
    </lineage>
</organism>
<comment type="caution">
    <text evidence="3">The sequence shown here is derived from an EMBL/GenBank/DDBJ whole genome shotgun (WGS) entry which is preliminary data.</text>
</comment>
<sequence length="131" mass="13923">MFASRGVAARPSFIATTSIILSTAGCLICIAIMTCWATSLSAYPFVVPIRADGERDQRLSPKILLPQSGVDRDGQVQTEQVQSHPPSRERQSCRMPLLAMACGVKNVVSFGGRECAHIPVVPGAVRVADGA</sequence>
<keyword evidence="2" id="KW-0812">Transmembrane</keyword>
<dbReference type="AlphaFoldDB" id="A0A1Q9B0P0"/>
<keyword evidence="4" id="KW-1185">Reference proteome</keyword>
<feature type="region of interest" description="Disordered" evidence="1">
    <location>
        <begin position="67"/>
        <end position="92"/>
    </location>
</feature>
<dbReference type="PROSITE" id="PS51257">
    <property type="entry name" value="PROKAR_LIPOPROTEIN"/>
    <property type="match status" value="1"/>
</dbReference>
<feature type="compositionally biased region" description="Polar residues" evidence="1">
    <location>
        <begin position="75"/>
        <end position="85"/>
    </location>
</feature>
<name>A0A1Q9B0P0_9HYPH</name>